<evidence type="ECO:0000259" key="12">
    <source>
        <dbReference type="Pfam" id="PF25133"/>
    </source>
</evidence>
<evidence type="ECO:0000259" key="10">
    <source>
        <dbReference type="Pfam" id="PF02475"/>
    </source>
</evidence>
<keyword evidence="5" id="KW-0949">S-adenosyl-L-methionine</keyword>
<accession>A0A9Y1BJL5</accession>
<dbReference type="Pfam" id="PF18093">
    <property type="entry name" value="Trm5_N"/>
    <property type="match status" value="1"/>
</dbReference>
<keyword evidence="6" id="KW-0819">tRNA processing</keyword>
<dbReference type="SUPFAM" id="SSF53335">
    <property type="entry name" value="S-adenosyl-L-methionine-dependent methyltransferases"/>
    <property type="match status" value="1"/>
</dbReference>
<dbReference type="InterPro" id="IPR056743">
    <property type="entry name" value="TRM5-TYW2-like_MTfase"/>
</dbReference>
<feature type="domain" description="TRM5/TYW2-like N-terminal" evidence="12">
    <location>
        <begin position="82"/>
        <end position="161"/>
    </location>
</feature>
<dbReference type="InterPro" id="IPR029063">
    <property type="entry name" value="SAM-dependent_MTases_sf"/>
</dbReference>
<keyword evidence="2" id="KW-0963">Cytoplasm</keyword>
<evidence type="ECO:0000256" key="8">
    <source>
        <dbReference type="ARBA" id="ARBA00033392"/>
    </source>
</evidence>
<evidence type="ECO:0000256" key="4">
    <source>
        <dbReference type="ARBA" id="ARBA00022679"/>
    </source>
</evidence>
<dbReference type="Proteomes" id="UP001201020">
    <property type="component" value="Chromosome"/>
</dbReference>
<dbReference type="PANTHER" id="PTHR23245:SF36">
    <property type="entry name" value="TRNA (GUANINE(37)-N1)-METHYLTRANSFERASE"/>
    <property type="match status" value="1"/>
</dbReference>
<dbReference type="AlphaFoldDB" id="A0A9Y1BJL5"/>
<keyword evidence="4" id="KW-0808">Transferase</keyword>
<reference evidence="13" key="1">
    <citation type="journal article" date="2022" name="Nat. Microbiol.">
        <title>Unique mobile elements and scalable gene flow at the prokaryote-eukaryote boundary revealed by circularized Asgard archaea genomes.</title>
        <authorList>
            <person name="Wu F."/>
            <person name="Speth D.R."/>
            <person name="Philosof A."/>
            <person name="Cremiere A."/>
            <person name="Narayanan A."/>
            <person name="Barco R.A."/>
            <person name="Connon S.A."/>
            <person name="Amend J.P."/>
            <person name="Antoshechkin I.A."/>
            <person name="Orphan V.J."/>
        </authorList>
    </citation>
    <scope>NUCLEOTIDE SEQUENCE</scope>
    <source>
        <strain evidence="13">PM71</strain>
    </source>
</reference>
<dbReference type="EC" id="2.1.1.228" evidence="1"/>
<dbReference type="PANTHER" id="PTHR23245">
    <property type="entry name" value="TRNA METHYLTRANSFERASE"/>
    <property type="match status" value="1"/>
</dbReference>
<dbReference type="GO" id="GO:0002939">
    <property type="term" value="P:tRNA N1-guanine methylation"/>
    <property type="evidence" value="ECO:0007669"/>
    <property type="project" value="TreeGrafter"/>
</dbReference>
<dbReference type="CDD" id="cd02440">
    <property type="entry name" value="AdoMet_MTases"/>
    <property type="match status" value="1"/>
</dbReference>
<dbReference type="Gene3D" id="3.30.300.110">
    <property type="entry name" value="Met-10+ protein-like domains"/>
    <property type="match status" value="1"/>
</dbReference>
<dbReference type="InterPro" id="IPR056744">
    <property type="entry name" value="TRM5/TYW2-like_N"/>
</dbReference>
<evidence type="ECO:0000256" key="3">
    <source>
        <dbReference type="ARBA" id="ARBA00022603"/>
    </source>
</evidence>
<dbReference type="Pfam" id="PF25133">
    <property type="entry name" value="TYW2_N_2"/>
    <property type="match status" value="1"/>
</dbReference>
<evidence type="ECO:0000313" key="13">
    <source>
        <dbReference type="EMBL" id="UJG40224.1"/>
    </source>
</evidence>
<evidence type="ECO:0000256" key="6">
    <source>
        <dbReference type="ARBA" id="ARBA00022694"/>
    </source>
</evidence>
<feature type="domain" description="TRM5/TYW2-like methyltransferase" evidence="10">
    <location>
        <begin position="165"/>
        <end position="318"/>
    </location>
</feature>
<feature type="domain" description="tRNA methyltransferase 5a/b N-terminal" evidence="11">
    <location>
        <begin position="7"/>
        <end position="50"/>
    </location>
</feature>
<protein>
    <recommendedName>
        <fullName evidence="1">tRNA (guanine(37)-N(1))-methyltransferase</fullName>
        <ecNumber evidence="1">2.1.1.228</ecNumber>
    </recommendedName>
    <alternativeName>
        <fullName evidence="7">M1G-methyltransferase</fullName>
    </alternativeName>
    <alternativeName>
        <fullName evidence="8">tRNA [GM37] methyltransferase</fullName>
    </alternativeName>
</protein>
<dbReference type="EMBL" id="CP084166">
    <property type="protein sequence ID" value="UJG40224.1"/>
    <property type="molecule type" value="Genomic_DNA"/>
</dbReference>
<dbReference type="GO" id="GO:0052906">
    <property type="term" value="F:tRNA (guanine(37)-N1)-methyltransferase activity"/>
    <property type="evidence" value="ECO:0007669"/>
    <property type="project" value="UniProtKB-EC"/>
</dbReference>
<gene>
    <name evidence="13" type="ORF">K9W45_10325</name>
</gene>
<evidence type="ECO:0000256" key="2">
    <source>
        <dbReference type="ARBA" id="ARBA00022490"/>
    </source>
</evidence>
<evidence type="ECO:0000256" key="7">
    <source>
        <dbReference type="ARBA" id="ARBA00029736"/>
    </source>
</evidence>
<comment type="catalytic activity">
    <reaction evidence="9">
        <text>guanosine(37) in tRNA + S-adenosyl-L-methionine = N(1)-methylguanosine(37) in tRNA + S-adenosyl-L-homocysteine + H(+)</text>
        <dbReference type="Rhea" id="RHEA:36899"/>
        <dbReference type="Rhea" id="RHEA-COMP:10145"/>
        <dbReference type="Rhea" id="RHEA-COMP:10147"/>
        <dbReference type="ChEBI" id="CHEBI:15378"/>
        <dbReference type="ChEBI" id="CHEBI:57856"/>
        <dbReference type="ChEBI" id="CHEBI:59789"/>
        <dbReference type="ChEBI" id="CHEBI:73542"/>
        <dbReference type="ChEBI" id="CHEBI:74269"/>
        <dbReference type="EC" id="2.1.1.228"/>
    </reaction>
</comment>
<evidence type="ECO:0000256" key="5">
    <source>
        <dbReference type="ARBA" id="ARBA00022691"/>
    </source>
</evidence>
<name>A0A9Y1BJL5_9ARCH</name>
<dbReference type="Gene3D" id="3.40.50.150">
    <property type="entry name" value="Vaccinia Virus protein VP39"/>
    <property type="match status" value="1"/>
</dbReference>
<sequence length="357" mass="41408">MSVRSIALKIHCSYGEQTRKWLINNNYLDFNFKISKQEDYLFFPLKINLDKKKAFINDFPLKEQGEIVEFFFKKKRQKPKSLAEALKNVIPNNMVDFIPKSFDQIGDIAIIEFDETLSPFKHEIGKMLCNLFPSIKSVYRKTSAVSGEYRLRKIEHLFGEKKTETIHKEYGIRIFVDVEKTYFSPRLGDEHNRIANLVKEGEIVVDMFTSTGPFPLHIAKKTKATIYGIDINQKAIDCLKKSISLNKLKGKIYPIVGDIREIIDNLPKTDRVIMNLPKTSIQFLQLASQIFKEGTILHFYSFVKDETGRNDLYNLVKNELSKTNWRIKQILHFQKIRESAPHEIHACIDLLLSAGNT</sequence>
<dbReference type="GO" id="GO:0005737">
    <property type="term" value="C:cytoplasm"/>
    <property type="evidence" value="ECO:0007669"/>
    <property type="project" value="TreeGrafter"/>
</dbReference>
<proteinExistence type="predicted"/>
<dbReference type="Gene3D" id="3.30.70.2580">
    <property type="match status" value="1"/>
</dbReference>
<keyword evidence="3 13" id="KW-0489">Methyltransferase</keyword>
<evidence type="ECO:0000256" key="9">
    <source>
        <dbReference type="ARBA" id="ARBA00047783"/>
    </source>
</evidence>
<evidence type="ECO:0000259" key="11">
    <source>
        <dbReference type="Pfam" id="PF18093"/>
    </source>
</evidence>
<dbReference type="Pfam" id="PF02475">
    <property type="entry name" value="TRM5-TYW2_MTfase"/>
    <property type="match status" value="1"/>
</dbReference>
<organism evidence="13">
    <name type="scientific">Candidatus Heimdallarchaeum aukensis</name>
    <dbReference type="NCBI Taxonomy" id="2876573"/>
    <lineage>
        <taxon>Archaea</taxon>
        <taxon>Promethearchaeati</taxon>
        <taxon>Candidatus Heimdallarchaeota</taxon>
        <taxon>Candidatus Heimdallarchaeia (ex Rinke et al. 2021) (nom. nud.)</taxon>
        <taxon>Candidatus Heimdallarchaeales</taxon>
        <taxon>Candidatus Heimdallarchaeaceae</taxon>
        <taxon>Candidatus Heimdallarchaeum</taxon>
    </lineage>
</organism>
<dbReference type="FunFam" id="3.30.300.110:FF:000001">
    <property type="entry name" value="tRNA (guanine(37)-N1)-methyltransferase"/>
    <property type="match status" value="1"/>
</dbReference>
<dbReference type="InterPro" id="IPR040601">
    <property type="entry name" value="Trm5a/b_N"/>
</dbReference>
<evidence type="ECO:0000256" key="1">
    <source>
        <dbReference type="ARBA" id="ARBA00012807"/>
    </source>
</evidence>